<accession>A0A2C6KVJ1</accession>
<dbReference type="GO" id="GO:0046872">
    <property type="term" value="F:metal ion binding"/>
    <property type="evidence" value="ECO:0007669"/>
    <property type="project" value="UniProtKB-KW"/>
</dbReference>
<dbReference type="InterPro" id="IPR043128">
    <property type="entry name" value="Rev_trsase/Diguanyl_cyclase"/>
</dbReference>
<dbReference type="PROSITE" id="PS50173">
    <property type="entry name" value="UMUC"/>
    <property type="match status" value="1"/>
</dbReference>
<comment type="subcellular location">
    <subcellularLocation>
        <location evidence="1">Nucleus</location>
    </subcellularLocation>
</comment>
<keyword evidence="5" id="KW-0234">DNA repair</keyword>
<feature type="region of interest" description="Disordered" evidence="7">
    <location>
        <begin position="233"/>
        <end position="277"/>
    </location>
</feature>
<dbReference type="InterPro" id="IPR043502">
    <property type="entry name" value="DNA/RNA_pol_sf"/>
</dbReference>
<dbReference type="GO" id="GO:0009314">
    <property type="term" value="P:response to radiation"/>
    <property type="evidence" value="ECO:0007669"/>
    <property type="project" value="TreeGrafter"/>
</dbReference>
<evidence type="ECO:0000256" key="3">
    <source>
        <dbReference type="ARBA" id="ARBA00022723"/>
    </source>
</evidence>
<evidence type="ECO:0000256" key="6">
    <source>
        <dbReference type="ARBA" id="ARBA00023242"/>
    </source>
</evidence>
<comment type="caution">
    <text evidence="9">The sequence shown here is derived from an EMBL/GenBank/DDBJ whole genome shotgun (WGS) entry which is preliminary data.</text>
</comment>
<keyword evidence="2" id="KW-0808">Transferase</keyword>
<dbReference type="InterPro" id="IPR052230">
    <property type="entry name" value="DNA_polymerase_eta"/>
</dbReference>
<dbReference type="AlphaFoldDB" id="A0A2C6KVJ1"/>
<dbReference type="SUPFAM" id="SSF56672">
    <property type="entry name" value="DNA/RNA polymerases"/>
    <property type="match status" value="1"/>
</dbReference>
<evidence type="ECO:0000256" key="2">
    <source>
        <dbReference type="ARBA" id="ARBA00022679"/>
    </source>
</evidence>
<evidence type="ECO:0000256" key="7">
    <source>
        <dbReference type="SAM" id="MobiDB-lite"/>
    </source>
</evidence>
<feature type="region of interest" description="Disordered" evidence="7">
    <location>
        <begin position="528"/>
        <end position="627"/>
    </location>
</feature>
<keyword evidence="10" id="KW-1185">Reference proteome</keyword>
<dbReference type="VEuPathDB" id="ToxoDB:CSUI_006021"/>
<dbReference type="PANTHER" id="PTHR45873">
    <property type="entry name" value="DNA POLYMERASE ETA"/>
    <property type="match status" value="1"/>
</dbReference>
<evidence type="ECO:0000256" key="5">
    <source>
        <dbReference type="ARBA" id="ARBA00023204"/>
    </source>
</evidence>
<sequence length="783" mass="84770">MRHQDFSASEAAHQVAGKAEGVKAKAVSNCVLSPRRGTLMEPRTDLPSLVDQRRLLVEWMKRLGRKEVSKKLREQLGKLVPELLDDALYASIAGVLDPPRQDRELDTATIRGRAPVCPGPCRTESASSLQAAGGVRVFSLEQKHEFVKNVADMGRELETTLAEDVPPHSPSKQSLAQKGGGYWPRECRFQAGYAGPPLHCSTLLELLDSAELEKSFGKRRSIEEAAPQFVNGGDAVSAKESGGKGRERRTSCSAKEVAGASTDGKCPGEEKSSLSEDSGDILDSYLEAVWLLVGAVLLYRVRRLVVERARFTMSGAVARNKFLAKTASAQFKPDKQVIVPSCRTEALLAPLDFRSLKGMRGKRGQRVTEAFPDKPLVKDLLQVPIETFRSRLGREEAAYVYSMLRGNVDGGGALKENVKVKSMLAFKSFSKGPAFPDELSEIKSAVYFQTGPPHCQQYSRSSPLCTGAAAGTAAPTLGQIKAATFQSLARLSQDLGGHGLPPCSKIGMAVSGFVENDRSSMDNTPRITQFFSPVGTGGQGVKPSTYMEKPAANSVTEPDRHAHLMKREERGGQSTVGGGASETPSREQAPEKDEDVSEDTDRLIRSKTEGGESPVVSISGTSEGRPRHVAVAEELDSKAGSTPRVLRESCYSLGRYNTASESSTAVHIQRVEGEPTEFASLSLAATSSCSGIAETPVDSKIHSRQGERVSLQRKRLRSEQGERAIFLERGSGCVVSQPDAVETSPSDCHTTRDARESFFEDWRPPAARACFSLDVVRIEDSQE</sequence>
<keyword evidence="3" id="KW-0479">Metal-binding</keyword>
<dbReference type="Gene3D" id="1.10.150.20">
    <property type="entry name" value="5' to 3' exonuclease, C-terminal subdomain"/>
    <property type="match status" value="1"/>
</dbReference>
<dbReference type="OrthoDB" id="332757at2759"/>
<name>A0A2C6KVJ1_9APIC</name>
<dbReference type="GO" id="GO:0035861">
    <property type="term" value="C:site of double-strand break"/>
    <property type="evidence" value="ECO:0007669"/>
    <property type="project" value="TreeGrafter"/>
</dbReference>
<dbReference type="GO" id="GO:0005634">
    <property type="term" value="C:nucleus"/>
    <property type="evidence" value="ECO:0007669"/>
    <property type="project" value="UniProtKB-SubCell"/>
</dbReference>
<feature type="domain" description="UmuC" evidence="8">
    <location>
        <begin position="300"/>
        <end position="360"/>
    </location>
</feature>
<dbReference type="GO" id="GO:0042276">
    <property type="term" value="P:error-prone translesion synthesis"/>
    <property type="evidence" value="ECO:0007669"/>
    <property type="project" value="TreeGrafter"/>
</dbReference>
<dbReference type="PANTHER" id="PTHR45873:SF1">
    <property type="entry name" value="DNA POLYMERASE ETA"/>
    <property type="match status" value="1"/>
</dbReference>
<feature type="non-terminal residue" evidence="9">
    <location>
        <position position="783"/>
    </location>
</feature>
<evidence type="ECO:0000256" key="1">
    <source>
        <dbReference type="ARBA" id="ARBA00004123"/>
    </source>
</evidence>
<evidence type="ECO:0000259" key="8">
    <source>
        <dbReference type="PROSITE" id="PS50173"/>
    </source>
</evidence>
<dbReference type="GO" id="GO:0003887">
    <property type="term" value="F:DNA-directed DNA polymerase activity"/>
    <property type="evidence" value="ECO:0007669"/>
    <property type="project" value="TreeGrafter"/>
</dbReference>
<dbReference type="GO" id="GO:0006281">
    <property type="term" value="P:DNA repair"/>
    <property type="evidence" value="ECO:0007669"/>
    <property type="project" value="UniProtKB-KW"/>
</dbReference>
<dbReference type="Gene3D" id="3.30.70.270">
    <property type="match status" value="1"/>
</dbReference>
<dbReference type="Proteomes" id="UP000221165">
    <property type="component" value="Unassembled WGS sequence"/>
</dbReference>
<dbReference type="GO" id="GO:0005657">
    <property type="term" value="C:replication fork"/>
    <property type="evidence" value="ECO:0007669"/>
    <property type="project" value="TreeGrafter"/>
</dbReference>
<feature type="compositionally biased region" description="Basic and acidic residues" evidence="7">
    <location>
        <begin position="241"/>
        <end position="250"/>
    </location>
</feature>
<keyword evidence="6" id="KW-0539">Nucleus</keyword>
<dbReference type="GeneID" id="94429397"/>
<reference evidence="9 10" key="1">
    <citation type="journal article" date="2017" name="Int. J. Parasitol.">
        <title>The genome of the protozoan parasite Cystoisospora suis and a reverse vaccinology approach to identify vaccine candidates.</title>
        <authorList>
            <person name="Palmieri N."/>
            <person name="Shrestha A."/>
            <person name="Ruttkowski B."/>
            <person name="Beck T."/>
            <person name="Vogl C."/>
            <person name="Tomley F."/>
            <person name="Blake D.P."/>
            <person name="Joachim A."/>
        </authorList>
    </citation>
    <scope>NUCLEOTIDE SEQUENCE [LARGE SCALE GENOMIC DNA]</scope>
    <source>
        <strain evidence="9 10">Wien I</strain>
    </source>
</reference>
<protein>
    <recommendedName>
        <fullName evidence="8">UmuC domain-containing protein</fullName>
    </recommendedName>
</protein>
<organism evidence="9 10">
    <name type="scientific">Cystoisospora suis</name>
    <dbReference type="NCBI Taxonomy" id="483139"/>
    <lineage>
        <taxon>Eukaryota</taxon>
        <taxon>Sar</taxon>
        <taxon>Alveolata</taxon>
        <taxon>Apicomplexa</taxon>
        <taxon>Conoidasida</taxon>
        <taxon>Coccidia</taxon>
        <taxon>Eucoccidiorida</taxon>
        <taxon>Eimeriorina</taxon>
        <taxon>Sarcocystidae</taxon>
        <taxon>Cystoisospora</taxon>
    </lineage>
</organism>
<feature type="compositionally biased region" description="Basic and acidic residues" evidence="7">
    <location>
        <begin position="557"/>
        <end position="571"/>
    </location>
</feature>
<proteinExistence type="predicted"/>
<keyword evidence="4" id="KW-0227">DNA damage</keyword>
<dbReference type="RefSeq" id="XP_067921843.1">
    <property type="nucleotide sequence ID" value="XM_068066186.1"/>
</dbReference>
<evidence type="ECO:0000313" key="9">
    <source>
        <dbReference type="EMBL" id="PHJ20152.1"/>
    </source>
</evidence>
<feature type="compositionally biased region" description="Basic and acidic residues" evidence="7">
    <location>
        <begin position="599"/>
        <end position="610"/>
    </location>
</feature>
<dbReference type="InterPro" id="IPR001126">
    <property type="entry name" value="UmuC"/>
</dbReference>
<gene>
    <name evidence="9" type="ORF">CSUI_006021</name>
</gene>
<evidence type="ECO:0000256" key="4">
    <source>
        <dbReference type="ARBA" id="ARBA00022763"/>
    </source>
</evidence>
<dbReference type="EMBL" id="MIGC01003006">
    <property type="protein sequence ID" value="PHJ20152.1"/>
    <property type="molecule type" value="Genomic_DNA"/>
</dbReference>
<evidence type="ECO:0000313" key="10">
    <source>
        <dbReference type="Proteomes" id="UP000221165"/>
    </source>
</evidence>